<dbReference type="SUPFAM" id="SSF46689">
    <property type="entry name" value="Homeodomain-like"/>
    <property type="match status" value="1"/>
</dbReference>
<accession>A0A8S0V3T2</accession>
<dbReference type="OrthoDB" id="21225at2759"/>
<proteinExistence type="predicted"/>
<dbReference type="GO" id="GO:0005634">
    <property type="term" value="C:nucleus"/>
    <property type="evidence" value="ECO:0007669"/>
    <property type="project" value="UniProtKB-SubCell"/>
</dbReference>
<evidence type="ECO:0000259" key="10">
    <source>
        <dbReference type="PROSITE" id="PS50110"/>
    </source>
</evidence>
<evidence type="ECO:0000259" key="11">
    <source>
        <dbReference type="PROSITE" id="PS51294"/>
    </source>
</evidence>
<dbReference type="PANTHER" id="PTHR43874">
    <property type="entry name" value="TWO-COMPONENT RESPONSE REGULATOR"/>
    <property type="match status" value="1"/>
</dbReference>
<evidence type="ECO:0000256" key="5">
    <source>
        <dbReference type="ARBA" id="ARBA00023159"/>
    </source>
</evidence>
<dbReference type="InterPro" id="IPR011006">
    <property type="entry name" value="CheY-like_superfamily"/>
</dbReference>
<dbReference type="InterPro" id="IPR017930">
    <property type="entry name" value="Myb_dom"/>
</dbReference>
<keyword evidence="2 8" id="KW-0597">Phosphoprotein</keyword>
<dbReference type="InterPro" id="IPR001789">
    <property type="entry name" value="Sig_transdc_resp-reg_receiver"/>
</dbReference>
<reference evidence="12 13" key="1">
    <citation type="submission" date="2019-12" db="EMBL/GenBank/DDBJ databases">
        <authorList>
            <person name="Alioto T."/>
            <person name="Alioto T."/>
            <person name="Gomez Garrido J."/>
        </authorList>
    </citation>
    <scope>NUCLEOTIDE SEQUENCE [LARGE SCALE GENOMIC DNA]</scope>
</reference>
<evidence type="ECO:0000256" key="6">
    <source>
        <dbReference type="ARBA" id="ARBA00023163"/>
    </source>
</evidence>
<dbReference type="CDD" id="cd17584">
    <property type="entry name" value="REC_typeB_ARR-like"/>
    <property type="match status" value="1"/>
</dbReference>
<comment type="subcellular location">
    <subcellularLocation>
        <location evidence="1">Nucleus</location>
    </subcellularLocation>
</comment>
<dbReference type="Proteomes" id="UP000594638">
    <property type="component" value="Unassembled WGS sequence"/>
</dbReference>
<dbReference type="AlphaFoldDB" id="A0A8S0V3T2"/>
<keyword evidence="3" id="KW-0902">Two-component regulatory system</keyword>
<evidence type="ECO:0000256" key="4">
    <source>
        <dbReference type="ARBA" id="ARBA00023015"/>
    </source>
</evidence>
<comment type="caution">
    <text evidence="12">The sequence shown here is derived from an EMBL/GenBank/DDBJ whole genome shotgun (WGS) entry which is preliminary data.</text>
</comment>
<evidence type="ECO:0000256" key="7">
    <source>
        <dbReference type="ARBA" id="ARBA00023242"/>
    </source>
</evidence>
<organism evidence="12 13">
    <name type="scientific">Olea europaea subsp. europaea</name>
    <dbReference type="NCBI Taxonomy" id="158383"/>
    <lineage>
        <taxon>Eukaryota</taxon>
        <taxon>Viridiplantae</taxon>
        <taxon>Streptophyta</taxon>
        <taxon>Embryophyta</taxon>
        <taxon>Tracheophyta</taxon>
        <taxon>Spermatophyta</taxon>
        <taxon>Magnoliopsida</taxon>
        <taxon>eudicotyledons</taxon>
        <taxon>Gunneridae</taxon>
        <taxon>Pentapetalae</taxon>
        <taxon>asterids</taxon>
        <taxon>lamiids</taxon>
        <taxon>Lamiales</taxon>
        <taxon>Oleaceae</taxon>
        <taxon>Oleeae</taxon>
        <taxon>Olea</taxon>
    </lineage>
</organism>
<dbReference type="Pfam" id="PF00072">
    <property type="entry name" value="Response_reg"/>
    <property type="match status" value="1"/>
</dbReference>
<dbReference type="Gene3D" id="3.40.50.2300">
    <property type="match status" value="1"/>
</dbReference>
<dbReference type="InterPro" id="IPR006447">
    <property type="entry name" value="Myb_dom_plants"/>
</dbReference>
<keyword evidence="13" id="KW-1185">Reference proteome</keyword>
<evidence type="ECO:0000313" key="13">
    <source>
        <dbReference type="Proteomes" id="UP000594638"/>
    </source>
</evidence>
<feature type="domain" description="HTH myb-type" evidence="11">
    <location>
        <begin position="179"/>
        <end position="238"/>
    </location>
</feature>
<dbReference type="GO" id="GO:0003677">
    <property type="term" value="F:DNA binding"/>
    <property type="evidence" value="ECO:0007669"/>
    <property type="project" value="InterPro"/>
</dbReference>
<dbReference type="Pfam" id="PF00249">
    <property type="entry name" value="Myb_DNA-binding"/>
    <property type="match status" value="1"/>
</dbReference>
<feature type="modified residue" description="4-aspartylphosphate" evidence="8">
    <location>
        <position position="60"/>
    </location>
</feature>
<evidence type="ECO:0000313" key="12">
    <source>
        <dbReference type="EMBL" id="CAA3024370.1"/>
    </source>
</evidence>
<keyword evidence="6" id="KW-0804">Transcription</keyword>
<dbReference type="FunFam" id="1.10.10.60:FF:000007">
    <property type="entry name" value="Two-component response regulator"/>
    <property type="match status" value="1"/>
</dbReference>
<dbReference type="NCBIfam" id="TIGR01557">
    <property type="entry name" value="myb_SHAQKYF"/>
    <property type="match status" value="1"/>
</dbReference>
<name>A0A8S0V3T2_OLEEU</name>
<dbReference type="SUPFAM" id="SSF52172">
    <property type="entry name" value="CheY-like"/>
    <property type="match status" value="1"/>
</dbReference>
<dbReference type="GO" id="GO:0000160">
    <property type="term" value="P:phosphorelay signal transduction system"/>
    <property type="evidence" value="ECO:0007669"/>
    <property type="project" value="UniProtKB-KW"/>
</dbReference>
<dbReference type="InterPro" id="IPR009057">
    <property type="entry name" value="Homeodomain-like_sf"/>
</dbReference>
<dbReference type="EMBL" id="CACTIH010009107">
    <property type="protein sequence ID" value="CAA3024370.1"/>
    <property type="molecule type" value="Genomic_DNA"/>
</dbReference>
<keyword evidence="7" id="KW-0539">Nucleus</keyword>
<gene>
    <name evidence="12" type="ORF">OLEA9_A049393</name>
</gene>
<protein>
    <submittedName>
        <fullName evidence="12">Two-component response regulator-like APRR6 isoform X1</fullName>
    </submittedName>
</protein>
<dbReference type="InterPro" id="IPR001005">
    <property type="entry name" value="SANT/Myb"/>
</dbReference>
<keyword evidence="4" id="KW-0805">Transcription regulation</keyword>
<evidence type="ECO:0000256" key="8">
    <source>
        <dbReference type="PROSITE-ProRule" id="PRU00169"/>
    </source>
</evidence>
<feature type="compositionally biased region" description="Basic and acidic residues" evidence="9">
    <location>
        <begin position="152"/>
        <end position="163"/>
    </location>
</feature>
<evidence type="ECO:0000256" key="9">
    <source>
        <dbReference type="SAM" id="MobiDB-lite"/>
    </source>
</evidence>
<dbReference type="Gramene" id="OE9A049393T1">
    <property type="protein sequence ID" value="OE9A049393C1"/>
    <property type="gene ID" value="OE9A049393"/>
</dbReference>
<dbReference type="PANTHER" id="PTHR43874:SF19">
    <property type="entry name" value="RESPONSE REGULATOR 23-RELATED"/>
    <property type="match status" value="1"/>
</dbReference>
<feature type="region of interest" description="Disordered" evidence="9">
    <location>
        <begin position="144"/>
        <end position="181"/>
    </location>
</feature>
<evidence type="ECO:0000256" key="2">
    <source>
        <dbReference type="ARBA" id="ARBA00022553"/>
    </source>
</evidence>
<dbReference type="Gene3D" id="1.10.10.60">
    <property type="entry name" value="Homeodomain-like"/>
    <property type="match status" value="1"/>
</dbReference>
<dbReference type="GO" id="GO:0009736">
    <property type="term" value="P:cytokinin-activated signaling pathway"/>
    <property type="evidence" value="ECO:0007669"/>
    <property type="project" value="InterPro"/>
</dbReference>
<keyword evidence="5" id="KW-0010">Activator</keyword>
<sequence>MNKSEEVISILVVDDDTTCLSIISAILRRWNYEVVTVKHPVDALRTLRIKGGAFHLVVTDVHMPDMNGFELQQTIAQEFKLPVGLMSADDNEDAELKGMENGAAFFLMKPISPDNLRDLWQFADKKKQNQAVIEETYKSSDVIAVSGSSVNEDGHTEQEDTRKNSPIKEGNGKGEGKGKSKKVKVNWTLQLHDRFLEALRSIGLERAVPKRILEVMDVPGLTRENVASHLQKYRIFLKRVSDASYRIQRSAEQNLVSKTLLGSQLSSRNPSVPTISKFSRNKNPRQLFQRSFGELVPSINASFPSQETSSSYLTTPSPTHFNVQSLLTSNGISQSNYQANPSLKGSHQTAALQDLTNGLSSFGDSTLGEGALSNNEISAYQNTGTSNISSASTNFNCTRNYVGYRISDIGPIVESAAHKERGQGSNLLDKSTNFTGKFHCNNSGNSGLLEDDFSWSTVLDEIQDTSSPFLPSDPPILDGVENGENDSAFFQMYDLEGIDILSTQQSVDEVARLFPIPKIRGNSQPGKFLSDV</sequence>
<evidence type="ECO:0000256" key="3">
    <source>
        <dbReference type="ARBA" id="ARBA00023012"/>
    </source>
</evidence>
<evidence type="ECO:0000256" key="1">
    <source>
        <dbReference type="ARBA" id="ARBA00004123"/>
    </source>
</evidence>
<dbReference type="PROSITE" id="PS50110">
    <property type="entry name" value="RESPONSE_REGULATORY"/>
    <property type="match status" value="1"/>
</dbReference>
<dbReference type="PROSITE" id="PS51294">
    <property type="entry name" value="HTH_MYB"/>
    <property type="match status" value="1"/>
</dbReference>
<dbReference type="InterPro" id="IPR045279">
    <property type="entry name" value="ARR-like"/>
</dbReference>
<dbReference type="SMART" id="SM00448">
    <property type="entry name" value="REC"/>
    <property type="match status" value="1"/>
</dbReference>
<feature type="domain" description="Response regulatory" evidence="10">
    <location>
        <begin position="9"/>
        <end position="124"/>
    </location>
</feature>